<feature type="transmembrane region" description="Helical" evidence="14">
    <location>
        <begin position="314"/>
        <end position="332"/>
    </location>
</feature>
<keyword evidence="9" id="KW-0238">DNA-binding</keyword>
<keyword evidence="11" id="KW-0539">Nucleus</keyword>
<dbReference type="InterPro" id="IPR013087">
    <property type="entry name" value="Znf_C2H2_type"/>
</dbReference>
<dbReference type="FunFam" id="3.30.160.60:FF:000295">
    <property type="entry name" value="zinc finger protein 19"/>
    <property type="match status" value="1"/>
</dbReference>
<comment type="function">
    <text evidence="1">May be involved in transcriptional regulation.</text>
</comment>
<keyword evidence="6 12" id="KW-0863">Zinc-finger</keyword>
<dbReference type="PROSITE" id="PS50157">
    <property type="entry name" value="ZINC_FINGER_C2H2_2"/>
    <property type="match status" value="5"/>
</dbReference>
<dbReference type="FunFam" id="3.30.160.60:FF:002343">
    <property type="entry name" value="Zinc finger protein 33A"/>
    <property type="match status" value="1"/>
</dbReference>
<feature type="domain" description="C2H2-type" evidence="15">
    <location>
        <begin position="231"/>
        <end position="258"/>
    </location>
</feature>
<dbReference type="GO" id="GO:0005634">
    <property type="term" value="C:nucleus"/>
    <property type="evidence" value="ECO:0007669"/>
    <property type="project" value="UniProtKB-SubCell"/>
</dbReference>
<feature type="compositionally biased region" description="Basic and acidic residues" evidence="13">
    <location>
        <begin position="1"/>
        <end position="12"/>
    </location>
</feature>
<feature type="domain" description="C2H2-type" evidence="15">
    <location>
        <begin position="259"/>
        <end position="286"/>
    </location>
</feature>
<dbReference type="PANTHER" id="PTHR14196">
    <property type="entry name" value="ODD-SKIPPED - RELATED"/>
    <property type="match status" value="1"/>
</dbReference>
<dbReference type="InterPro" id="IPR050717">
    <property type="entry name" value="C2H2-ZF_Transcription_Reg"/>
</dbReference>
<keyword evidence="8" id="KW-0805">Transcription regulation</keyword>
<dbReference type="GO" id="GO:0008270">
    <property type="term" value="F:zinc ion binding"/>
    <property type="evidence" value="ECO:0007669"/>
    <property type="project" value="UniProtKB-KW"/>
</dbReference>
<dbReference type="GO" id="GO:0000977">
    <property type="term" value="F:RNA polymerase II transcription regulatory region sequence-specific DNA binding"/>
    <property type="evidence" value="ECO:0007669"/>
    <property type="project" value="TreeGrafter"/>
</dbReference>
<dbReference type="Gene3D" id="3.30.160.60">
    <property type="entry name" value="Classic Zinc Finger"/>
    <property type="match status" value="5"/>
</dbReference>
<dbReference type="Proteomes" id="UP000694396">
    <property type="component" value="Unplaced"/>
</dbReference>
<evidence type="ECO:0000256" key="12">
    <source>
        <dbReference type="PROSITE-ProRule" id="PRU00042"/>
    </source>
</evidence>
<evidence type="ECO:0000256" key="4">
    <source>
        <dbReference type="ARBA" id="ARBA00022723"/>
    </source>
</evidence>
<keyword evidence="14" id="KW-0472">Membrane</keyword>
<evidence type="ECO:0000256" key="2">
    <source>
        <dbReference type="ARBA" id="ARBA00004123"/>
    </source>
</evidence>
<evidence type="ECO:0000256" key="14">
    <source>
        <dbReference type="SAM" id="Phobius"/>
    </source>
</evidence>
<dbReference type="GO" id="GO:0000981">
    <property type="term" value="F:DNA-binding transcription factor activity, RNA polymerase II-specific"/>
    <property type="evidence" value="ECO:0007669"/>
    <property type="project" value="TreeGrafter"/>
</dbReference>
<evidence type="ECO:0000313" key="17">
    <source>
        <dbReference type="Proteomes" id="UP000694396"/>
    </source>
</evidence>
<keyword evidence="17" id="KW-1185">Reference proteome</keyword>
<organism evidence="16 17">
    <name type="scientific">Cyanoderma ruficeps</name>
    <name type="common">rufous-capped babbler</name>
    <dbReference type="NCBI Taxonomy" id="181631"/>
    <lineage>
        <taxon>Eukaryota</taxon>
        <taxon>Metazoa</taxon>
        <taxon>Chordata</taxon>
        <taxon>Craniata</taxon>
        <taxon>Vertebrata</taxon>
        <taxon>Euteleostomi</taxon>
        <taxon>Archelosauria</taxon>
        <taxon>Archosauria</taxon>
        <taxon>Dinosauria</taxon>
        <taxon>Saurischia</taxon>
        <taxon>Theropoda</taxon>
        <taxon>Coelurosauria</taxon>
        <taxon>Aves</taxon>
        <taxon>Neognathae</taxon>
        <taxon>Neoaves</taxon>
        <taxon>Telluraves</taxon>
        <taxon>Australaves</taxon>
        <taxon>Passeriformes</taxon>
        <taxon>Sylvioidea</taxon>
        <taxon>Timaliidae</taxon>
        <taxon>Cyanoderma</taxon>
    </lineage>
</organism>
<keyword evidence="14" id="KW-0812">Transmembrane</keyword>
<evidence type="ECO:0000256" key="5">
    <source>
        <dbReference type="ARBA" id="ARBA00022737"/>
    </source>
</evidence>
<feature type="domain" description="C2H2-type" evidence="15">
    <location>
        <begin position="203"/>
        <end position="230"/>
    </location>
</feature>
<keyword evidence="14" id="KW-1133">Transmembrane helix</keyword>
<dbReference type="Pfam" id="PF00096">
    <property type="entry name" value="zf-C2H2"/>
    <property type="match status" value="4"/>
</dbReference>
<evidence type="ECO:0000256" key="6">
    <source>
        <dbReference type="ARBA" id="ARBA00022771"/>
    </source>
</evidence>
<feature type="domain" description="C2H2-type" evidence="15">
    <location>
        <begin position="147"/>
        <end position="174"/>
    </location>
</feature>
<reference evidence="16" key="1">
    <citation type="submission" date="2025-08" db="UniProtKB">
        <authorList>
            <consortium name="Ensembl"/>
        </authorList>
    </citation>
    <scope>IDENTIFICATION</scope>
</reference>
<evidence type="ECO:0000256" key="11">
    <source>
        <dbReference type="ARBA" id="ARBA00023242"/>
    </source>
</evidence>
<comment type="similarity">
    <text evidence="3">Belongs to the krueppel C2H2-type zinc-finger protein family.</text>
</comment>
<keyword evidence="5" id="KW-0677">Repeat</keyword>
<feature type="region of interest" description="Disordered" evidence="13">
    <location>
        <begin position="1"/>
        <end position="73"/>
    </location>
</feature>
<feature type="domain" description="C2H2-type" evidence="15">
    <location>
        <begin position="175"/>
        <end position="202"/>
    </location>
</feature>
<evidence type="ECO:0000259" key="15">
    <source>
        <dbReference type="PROSITE" id="PS50157"/>
    </source>
</evidence>
<evidence type="ECO:0000256" key="1">
    <source>
        <dbReference type="ARBA" id="ARBA00003767"/>
    </source>
</evidence>
<dbReference type="FunFam" id="3.30.160.60:FF:001576">
    <property type="entry name" value="HKR1, GLI-Kruppel zinc finger family member"/>
    <property type="match status" value="1"/>
</dbReference>
<dbReference type="PANTHER" id="PTHR14196:SF12">
    <property type="entry name" value="ZINC FINGER PROTEIN 208-LIKE"/>
    <property type="match status" value="1"/>
</dbReference>
<dbReference type="SUPFAM" id="SSF57667">
    <property type="entry name" value="beta-beta-alpha zinc fingers"/>
    <property type="match status" value="3"/>
</dbReference>
<feature type="compositionally biased region" description="Basic and acidic residues" evidence="13">
    <location>
        <begin position="56"/>
        <end position="70"/>
    </location>
</feature>
<dbReference type="FunFam" id="3.30.160.60:FF:001498">
    <property type="entry name" value="Zinc finger protein 404"/>
    <property type="match status" value="1"/>
</dbReference>
<dbReference type="SMART" id="SM00355">
    <property type="entry name" value="ZnF_C2H2"/>
    <property type="match status" value="5"/>
</dbReference>
<keyword evidence="7" id="KW-0862">Zinc</keyword>
<protein>
    <recommendedName>
        <fullName evidence="15">C2H2-type domain-containing protein</fullName>
    </recommendedName>
</protein>
<evidence type="ECO:0000256" key="10">
    <source>
        <dbReference type="ARBA" id="ARBA00023163"/>
    </source>
</evidence>
<evidence type="ECO:0000256" key="13">
    <source>
        <dbReference type="SAM" id="MobiDB-lite"/>
    </source>
</evidence>
<evidence type="ECO:0000313" key="16">
    <source>
        <dbReference type="Ensembl" id="ENSCRFP00000001144.1"/>
    </source>
</evidence>
<dbReference type="Ensembl" id="ENSCRFT00000001197.1">
    <property type="protein sequence ID" value="ENSCRFP00000001144.1"/>
    <property type="gene ID" value="ENSCRFG00000000948.1"/>
</dbReference>
<evidence type="ECO:0000256" key="3">
    <source>
        <dbReference type="ARBA" id="ARBA00006991"/>
    </source>
</evidence>
<keyword evidence="4" id="KW-0479">Metal-binding</keyword>
<keyword evidence="10" id="KW-0804">Transcription</keyword>
<dbReference type="InterPro" id="IPR036236">
    <property type="entry name" value="Znf_C2H2_sf"/>
</dbReference>
<evidence type="ECO:0000256" key="7">
    <source>
        <dbReference type="ARBA" id="ARBA00022833"/>
    </source>
</evidence>
<evidence type="ECO:0000256" key="8">
    <source>
        <dbReference type="ARBA" id="ARBA00023015"/>
    </source>
</evidence>
<proteinExistence type="inferred from homology"/>
<dbReference type="PROSITE" id="PS00028">
    <property type="entry name" value="ZINC_FINGER_C2H2_1"/>
    <property type="match status" value="3"/>
</dbReference>
<reference evidence="16" key="2">
    <citation type="submission" date="2025-09" db="UniProtKB">
        <authorList>
            <consortium name="Ensembl"/>
        </authorList>
    </citation>
    <scope>IDENTIFICATION</scope>
</reference>
<name>A0A8C3NQ17_9PASS</name>
<feature type="region of interest" description="Disordered" evidence="13">
    <location>
        <begin position="81"/>
        <end position="100"/>
    </location>
</feature>
<dbReference type="AlphaFoldDB" id="A0A8C3NQ17"/>
<sequence length="335" mass="37523">VLASGRDGRERGSGVPVPAVGTPSMSPVTPSIRPWGDRRGGNFSSKSHPLLVLPPPDKEPSMESRKDESPRQQLVGEAVLSGSKAQECNGEEKPQRSLTRRGCKGRWRGCEEERASLGREGGRRWSQSSELVVHEQLGDGKKLHKCLECGKSFTSFQTSSDLLVHQRSHRDERPFRCLDCEKGFKMTSHLTVHRRIHTGERPYECGVCGKRFRERGKLIQHQRIHTGERPYECSKCGKGFRVSTQLLVHQQIHSEERPFRCPDCGKGFNRNSTLITHRRKASCAAPVPSPTGGAMLGRALMTHIPCVLCWEVTLPGYPFVFALFFFFPLLALQKA</sequence>
<comment type="subcellular location">
    <subcellularLocation>
        <location evidence="2">Nucleus</location>
    </subcellularLocation>
</comment>
<evidence type="ECO:0000256" key="9">
    <source>
        <dbReference type="ARBA" id="ARBA00023125"/>
    </source>
</evidence>
<accession>A0A8C3NQ17</accession>